<organism evidence="1 2">
    <name type="scientific">Oceanidesulfovibrio marinus</name>
    <dbReference type="NCBI Taxonomy" id="370038"/>
    <lineage>
        <taxon>Bacteria</taxon>
        <taxon>Pseudomonadati</taxon>
        <taxon>Thermodesulfobacteriota</taxon>
        <taxon>Desulfovibrionia</taxon>
        <taxon>Desulfovibrionales</taxon>
        <taxon>Desulfovibrionaceae</taxon>
        <taxon>Oceanidesulfovibrio</taxon>
    </lineage>
</organism>
<dbReference type="Proteomes" id="UP000434052">
    <property type="component" value="Unassembled WGS sequence"/>
</dbReference>
<proteinExistence type="predicted"/>
<reference evidence="1 2" key="1">
    <citation type="submission" date="2018-06" db="EMBL/GenBank/DDBJ databases">
        <title>Complete genome of Desulfovibrio marinus P48SEP.</title>
        <authorList>
            <person name="Crispim J.S."/>
            <person name="Vidigal P.M.P."/>
            <person name="Silva L.C.F."/>
            <person name="Araujo L.C."/>
            <person name="Laguardia C.N."/>
            <person name="Dias R.S."/>
            <person name="Sousa M.P."/>
            <person name="Paula S.O."/>
            <person name="Silva C."/>
        </authorList>
    </citation>
    <scope>NUCLEOTIDE SEQUENCE [LARGE SCALE GENOMIC DNA]</scope>
    <source>
        <strain evidence="1 2">P48SEP</strain>
    </source>
</reference>
<evidence type="ECO:0000313" key="1">
    <source>
        <dbReference type="EMBL" id="TVM36400.1"/>
    </source>
</evidence>
<dbReference type="EMBL" id="QMIF01000001">
    <property type="protein sequence ID" value="TVM36400.1"/>
    <property type="molecule type" value="Genomic_DNA"/>
</dbReference>
<name>A0A6P1ZLM3_9BACT</name>
<accession>A0A6P1ZLM3</accession>
<gene>
    <name evidence="1" type="ORF">DQK91_00305</name>
</gene>
<sequence length="98" mass="10698">MLNTERDVGDGLVSVLRDRSGCKKFASCIGYFNGIAAGRGSTRLLPAFLGEITDRGRLRNVSFYRQGAGPDLEYPIHGSLLDQVRSSNKLLGQKRGIL</sequence>
<evidence type="ECO:0000313" key="2">
    <source>
        <dbReference type="Proteomes" id="UP000434052"/>
    </source>
</evidence>
<protein>
    <submittedName>
        <fullName evidence="1">Uncharacterized protein</fullName>
    </submittedName>
</protein>
<comment type="caution">
    <text evidence="1">The sequence shown here is derived from an EMBL/GenBank/DDBJ whole genome shotgun (WGS) entry which is preliminary data.</text>
</comment>
<dbReference type="AlphaFoldDB" id="A0A6P1ZLM3"/>